<comment type="caution">
    <text evidence="2">The sequence shown here is derived from an EMBL/GenBank/DDBJ whole genome shotgun (WGS) entry which is preliminary data.</text>
</comment>
<dbReference type="AlphaFoldDB" id="A0A4C1WTM1"/>
<organism evidence="2 3">
    <name type="scientific">Eumeta variegata</name>
    <name type="common">Bagworm moth</name>
    <name type="synonym">Eumeta japonica</name>
    <dbReference type="NCBI Taxonomy" id="151549"/>
    <lineage>
        <taxon>Eukaryota</taxon>
        <taxon>Metazoa</taxon>
        <taxon>Ecdysozoa</taxon>
        <taxon>Arthropoda</taxon>
        <taxon>Hexapoda</taxon>
        <taxon>Insecta</taxon>
        <taxon>Pterygota</taxon>
        <taxon>Neoptera</taxon>
        <taxon>Endopterygota</taxon>
        <taxon>Lepidoptera</taxon>
        <taxon>Glossata</taxon>
        <taxon>Ditrysia</taxon>
        <taxon>Tineoidea</taxon>
        <taxon>Psychidae</taxon>
        <taxon>Oiketicinae</taxon>
        <taxon>Eumeta</taxon>
    </lineage>
</organism>
<gene>
    <name evidence="2" type="ORF">EVAR_36049_1</name>
</gene>
<protein>
    <recommendedName>
        <fullName evidence="1">TIL domain-containing protein</fullName>
    </recommendedName>
</protein>
<dbReference type="InterPro" id="IPR002919">
    <property type="entry name" value="TIL_dom"/>
</dbReference>
<evidence type="ECO:0000313" key="3">
    <source>
        <dbReference type="Proteomes" id="UP000299102"/>
    </source>
</evidence>
<proteinExistence type="predicted"/>
<feature type="domain" description="TIL" evidence="1">
    <location>
        <begin position="21"/>
        <end position="74"/>
    </location>
</feature>
<accession>A0A4C1WTM1</accession>
<dbReference type="CDD" id="cd19941">
    <property type="entry name" value="TIL"/>
    <property type="match status" value="1"/>
</dbReference>
<dbReference type="Proteomes" id="UP000299102">
    <property type="component" value="Unassembled WGS sequence"/>
</dbReference>
<evidence type="ECO:0000313" key="2">
    <source>
        <dbReference type="EMBL" id="GBP53679.1"/>
    </source>
</evidence>
<dbReference type="Pfam" id="PF01826">
    <property type="entry name" value="TIL"/>
    <property type="match status" value="1"/>
</dbReference>
<name>A0A4C1WTM1_EUMVA</name>
<dbReference type="SUPFAM" id="SSF57567">
    <property type="entry name" value="Serine protease inhibitors"/>
    <property type="match status" value="1"/>
</dbReference>
<dbReference type="EMBL" id="BGZK01000631">
    <property type="protein sequence ID" value="GBP53679.1"/>
    <property type="molecule type" value="Genomic_DNA"/>
</dbReference>
<dbReference type="Gene3D" id="2.10.25.10">
    <property type="entry name" value="Laminin"/>
    <property type="match status" value="1"/>
</dbReference>
<keyword evidence="3" id="KW-1185">Reference proteome</keyword>
<dbReference type="InterPro" id="IPR036084">
    <property type="entry name" value="Ser_inhib-like_sf"/>
</dbReference>
<dbReference type="OrthoDB" id="671595at2759"/>
<sequence>MMMNGIKISDEGCGGDPNAESGCAGYCGNTCTTYNWTDQQRRMYCPHICIKGCNCKSGYVYDDNVEECVLLEDCIKKMTVSAKEFGMFIKYQMV</sequence>
<evidence type="ECO:0000259" key="1">
    <source>
        <dbReference type="Pfam" id="PF01826"/>
    </source>
</evidence>
<reference evidence="2 3" key="1">
    <citation type="journal article" date="2019" name="Commun. Biol.">
        <title>The bagworm genome reveals a unique fibroin gene that provides high tensile strength.</title>
        <authorList>
            <person name="Kono N."/>
            <person name="Nakamura H."/>
            <person name="Ohtoshi R."/>
            <person name="Tomita M."/>
            <person name="Numata K."/>
            <person name="Arakawa K."/>
        </authorList>
    </citation>
    <scope>NUCLEOTIDE SEQUENCE [LARGE SCALE GENOMIC DNA]</scope>
</reference>